<organism evidence="2 3">
    <name type="scientific">Bdellovibrio bacteriovorus</name>
    <dbReference type="NCBI Taxonomy" id="959"/>
    <lineage>
        <taxon>Bacteria</taxon>
        <taxon>Pseudomonadati</taxon>
        <taxon>Bdellovibrionota</taxon>
        <taxon>Bdellovibrionia</taxon>
        <taxon>Bdellovibrionales</taxon>
        <taxon>Pseudobdellovibrionaceae</taxon>
        <taxon>Bdellovibrio</taxon>
    </lineage>
</organism>
<feature type="signal peptide" evidence="1">
    <location>
        <begin position="1"/>
        <end position="18"/>
    </location>
</feature>
<reference evidence="2 3" key="1">
    <citation type="submission" date="2017-04" db="EMBL/GenBank/DDBJ databases">
        <title>Whole genome sequence of Bdellovibrio bacteriovorus strain SSB218315.</title>
        <authorList>
            <person name="Oyedara O."/>
            <person name="Rodriguez-Perez M.A."/>
        </authorList>
    </citation>
    <scope>NUCLEOTIDE SEQUENCE [LARGE SCALE GENOMIC DNA]</scope>
    <source>
        <strain evidence="2 3">SSB218315</strain>
    </source>
</reference>
<dbReference type="OrthoDB" id="5293059at2"/>
<dbReference type="EMBL" id="CP020946">
    <property type="protein sequence ID" value="ASD62685.1"/>
    <property type="molecule type" value="Genomic_DNA"/>
</dbReference>
<dbReference type="AlphaFoldDB" id="A0A1Z3N5D5"/>
<sequence>MRSMVSALVFLLAMTAQAAVEMTVQKEAFVIHSTSISCMAYQDGSNRRDIASPYIDIPQIRIANRSGEFFAPAMIQVTFKSSIRSYTCTYSDYQLDAIGIPVRMTNNEILDLTCPIKCGGLPIGSPEKVTATVELIGYTESGNGHMTPVKIQKKMDIINP</sequence>
<feature type="chain" id="PRO_5012735080" description="Bdellovibrio beta-sandwich domain-containing protein" evidence="1">
    <location>
        <begin position="19"/>
        <end position="160"/>
    </location>
</feature>
<keyword evidence="1" id="KW-0732">Signal</keyword>
<evidence type="ECO:0008006" key="4">
    <source>
        <dbReference type="Google" id="ProtNLM"/>
    </source>
</evidence>
<evidence type="ECO:0000313" key="2">
    <source>
        <dbReference type="EMBL" id="ASD62685.1"/>
    </source>
</evidence>
<protein>
    <recommendedName>
        <fullName evidence="4">Bdellovibrio beta-sandwich domain-containing protein</fullName>
    </recommendedName>
</protein>
<accession>A0A1Z3N5D5</accession>
<evidence type="ECO:0000313" key="3">
    <source>
        <dbReference type="Proteomes" id="UP000197003"/>
    </source>
</evidence>
<dbReference type="RefSeq" id="WP_088564306.1">
    <property type="nucleotide sequence ID" value="NZ_CP020946.1"/>
</dbReference>
<proteinExistence type="predicted"/>
<gene>
    <name evidence="2" type="ORF">B9G79_03415</name>
</gene>
<dbReference type="Proteomes" id="UP000197003">
    <property type="component" value="Chromosome"/>
</dbReference>
<evidence type="ECO:0000256" key="1">
    <source>
        <dbReference type="SAM" id="SignalP"/>
    </source>
</evidence>
<name>A0A1Z3N5D5_BDEBC</name>